<reference evidence="1" key="2">
    <citation type="journal article" date="2022" name="New Phytol.">
        <title>Evolutionary transition to the ectomycorrhizal habit in the genomes of a hyperdiverse lineage of mushroom-forming fungi.</title>
        <authorList>
            <person name="Looney B."/>
            <person name="Miyauchi S."/>
            <person name="Morin E."/>
            <person name="Drula E."/>
            <person name="Courty P.E."/>
            <person name="Kohler A."/>
            <person name="Kuo A."/>
            <person name="LaButti K."/>
            <person name="Pangilinan J."/>
            <person name="Lipzen A."/>
            <person name="Riley R."/>
            <person name="Andreopoulos W."/>
            <person name="He G."/>
            <person name="Johnson J."/>
            <person name="Nolan M."/>
            <person name="Tritt A."/>
            <person name="Barry K.W."/>
            <person name="Grigoriev I.V."/>
            <person name="Nagy L.G."/>
            <person name="Hibbett D."/>
            <person name="Henrissat B."/>
            <person name="Matheny P.B."/>
            <person name="Labbe J."/>
            <person name="Martin F.M."/>
        </authorList>
    </citation>
    <scope>NUCLEOTIDE SEQUENCE</scope>
    <source>
        <strain evidence="1">FP105234-sp</strain>
    </source>
</reference>
<keyword evidence="2" id="KW-1185">Reference proteome</keyword>
<organism evidence="1 2">
    <name type="scientific">Auriscalpium vulgare</name>
    <dbReference type="NCBI Taxonomy" id="40419"/>
    <lineage>
        <taxon>Eukaryota</taxon>
        <taxon>Fungi</taxon>
        <taxon>Dikarya</taxon>
        <taxon>Basidiomycota</taxon>
        <taxon>Agaricomycotina</taxon>
        <taxon>Agaricomycetes</taxon>
        <taxon>Russulales</taxon>
        <taxon>Auriscalpiaceae</taxon>
        <taxon>Auriscalpium</taxon>
    </lineage>
</organism>
<proteinExistence type="predicted"/>
<gene>
    <name evidence="1" type="ORF">FA95DRAFT_1568320</name>
</gene>
<protein>
    <submittedName>
        <fullName evidence="1">Uncharacterized protein</fullName>
    </submittedName>
</protein>
<reference evidence="1" key="1">
    <citation type="submission" date="2021-02" db="EMBL/GenBank/DDBJ databases">
        <authorList>
            <consortium name="DOE Joint Genome Institute"/>
            <person name="Ahrendt S."/>
            <person name="Looney B.P."/>
            <person name="Miyauchi S."/>
            <person name="Morin E."/>
            <person name="Drula E."/>
            <person name="Courty P.E."/>
            <person name="Chicoki N."/>
            <person name="Fauchery L."/>
            <person name="Kohler A."/>
            <person name="Kuo A."/>
            <person name="Labutti K."/>
            <person name="Pangilinan J."/>
            <person name="Lipzen A."/>
            <person name="Riley R."/>
            <person name="Andreopoulos W."/>
            <person name="He G."/>
            <person name="Johnson J."/>
            <person name="Barry K.W."/>
            <person name="Grigoriev I.V."/>
            <person name="Nagy L."/>
            <person name="Hibbett D."/>
            <person name="Henrissat B."/>
            <person name="Matheny P.B."/>
            <person name="Labbe J."/>
            <person name="Martin F."/>
        </authorList>
    </citation>
    <scope>NUCLEOTIDE SEQUENCE</scope>
    <source>
        <strain evidence="1">FP105234-sp</strain>
    </source>
</reference>
<comment type="caution">
    <text evidence="1">The sequence shown here is derived from an EMBL/GenBank/DDBJ whole genome shotgun (WGS) entry which is preliminary data.</text>
</comment>
<evidence type="ECO:0000313" key="1">
    <source>
        <dbReference type="EMBL" id="KAI0054023.1"/>
    </source>
</evidence>
<name>A0ACB8SDS4_9AGAM</name>
<accession>A0ACB8SDS4</accession>
<sequence>MPSLRRTISSPAVRSSPYPSSQPSQTARPGGQRRSSGSDVASRRVLADIDWWLVTDGQHHPHSQEESDAAEGTVPAPADPVLLAADLASTTGSGTEQLERPSTPVPSDLSLFPIVDASPQAHRYGQPSAFAIGPRTPTRRHASDASSESVESSPHTPRTPRECLSFADMGFADPGSDVPPIRVRPVSLAAIKSFSFAAFTTPDKDRSGDHSVFDNLADAAYIHGDDIFA</sequence>
<evidence type="ECO:0000313" key="2">
    <source>
        <dbReference type="Proteomes" id="UP000814033"/>
    </source>
</evidence>
<dbReference type="Proteomes" id="UP000814033">
    <property type="component" value="Unassembled WGS sequence"/>
</dbReference>
<dbReference type="EMBL" id="MU275838">
    <property type="protein sequence ID" value="KAI0054023.1"/>
    <property type="molecule type" value="Genomic_DNA"/>
</dbReference>